<organism evidence="1 2">
    <name type="scientific">Stieleria maiorica</name>
    <dbReference type="NCBI Taxonomy" id="2795974"/>
    <lineage>
        <taxon>Bacteria</taxon>
        <taxon>Pseudomonadati</taxon>
        <taxon>Planctomycetota</taxon>
        <taxon>Planctomycetia</taxon>
        <taxon>Pirellulales</taxon>
        <taxon>Pirellulaceae</taxon>
        <taxon>Stieleria</taxon>
    </lineage>
</organism>
<sequence length="87" mass="9069">MLWDPQDRVRSALSILNATFSLNVAGTFGGAIRNNNGGSITLVTSLFDGNHSLGSDNGTAINSFGGTLTIDELTTFINHDGIAVFPA</sequence>
<proteinExistence type="predicted"/>
<reference evidence="1 2" key="1">
    <citation type="submission" date="2019-02" db="EMBL/GenBank/DDBJ databases">
        <title>Planctomycetal bacteria perform biofilm scaping via a novel small molecule.</title>
        <authorList>
            <person name="Jeske O."/>
            <person name="Boedeker C."/>
            <person name="Wiegand S."/>
            <person name="Breitling P."/>
            <person name="Kallscheuer N."/>
            <person name="Jogler M."/>
            <person name="Rohde M."/>
            <person name="Petersen J."/>
            <person name="Medema M.H."/>
            <person name="Surup F."/>
            <person name="Jogler C."/>
        </authorList>
    </citation>
    <scope>NUCLEOTIDE SEQUENCE [LARGE SCALE GENOMIC DNA]</scope>
    <source>
        <strain evidence="1 2">Mal15</strain>
    </source>
</reference>
<evidence type="ECO:0000313" key="2">
    <source>
        <dbReference type="Proteomes" id="UP000321353"/>
    </source>
</evidence>
<name>A0A5B9ME10_9BACT</name>
<dbReference type="AlphaFoldDB" id="A0A5B9ME10"/>
<dbReference type="KEGG" id="smam:Mal15_35670"/>
<gene>
    <name evidence="1" type="ORF">Mal15_35670</name>
</gene>
<protein>
    <submittedName>
        <fullName evidence="1">Uncharacterized protein</fullName>
    </submittedName>
</protein>
<dbReference type="EMBL" id="CP036264">
    <property type="protein sequence ID" value="QEF99502.1"/>
    <property type="molecule type" value="Genomic_DNA"/>
</dbReference>
<dbReference type="RefSeq" id="WP_147868889.1">
    <property type="nucleotide sequence ID" value="NZ_CP036264.1"/>
</dbReference>
<dbReference type="Proteomes" id="UP000321353">
    <property type="component" value="Chromosome"/>
</dbReference>
<accession>A0A5B9ME10</accession>
<evidence type="ECO:0000313" key="1">
    <source>
        <dbReference type="EMBL" id="QEF99502.1"/>
    </source>
</evidence>
<keyword evidence="2" id="KW-1185">Reference proteome</keyword>